<organism evidence="1 2">
    <name type="scientific">Colletotrichum truncatum</name>
    <name type="common">Anthracnose fungus</name>
    <name type="synonym">Colletotrichum capsici</name>
    <dbReference type="NCBI Taxonomy" id="5467"/>
    <lineage>
        <taxon>Eukaryota</taxon>
        <taxon>Fungi</taxon>
        <taxon>Dikarya</taxon>
        <taxon>Ascomycota</taxon>
        <taxon>Pezizomycotina</taxon>
        <taxon>Sordariomycetes</taxon>
        <taxon>Hypocreomycetidae</taxon>
        <taxon>Glomerellales</taxon>
        <taxon>Glomerellaceae</taxon>
        <taxon>Colletotrichum</taxon>
        <taxon>Colletotrichum truncatum species complex</taxon>
    </lineage>
</organism>
<dbReference type="Proteomes" id="UP000805649">
    <property type="component" value="Unassembled WGS sequence"/>
</dbReference>
<keyword evidence="2" id="KW-1185">Reference proteome</keyword>
<reference evidence="1 2" key="1">
    <citation type="journal article" date="2020" name="Phytopathology">
        <title>Genome Sequence Resources of Colletotrichum truncatum, C. plurivorum, C. musicola, and C. sojae: Four Species Pathogenic to Soybean (Glycine max).</title>
        <authorList>
            <person name="Rogerio F."/>
            <person name="Boufleur T.R."/>
            <person name="Ciampi-Guillardi M."/>
            <person name="Sukno S.A."/>
            <person name="Thon M.R."/>
            <person name="Massola Junior N.S."/>
            <person name="Baroncelli R."/>
        </authorList>
    </citation>
    <scope>NUCLEOTIDE SEQUENCE [LARGE SCALE GENOMIC DNA]</scope>
    <source>
        <strain evidence="1 2">CMES1059</strain>
    </source>
</reference>
<evidence type="ECO:0000313" key="2">
    <source>
        <dbReference type="Proteomes" id="UP000805649"/>
    </source>
</evidence>
<dbReference type="EMBL" id="VUJX02000011">
    <property type="protein sequence ID" value="KAL0930356.1"/>
    <property type="molecule type" value="Genomic_DNA"/>
</dbReference>
<proteinExistence type="predicted"/>
<sequence>MAPFLDASTDASEVNGQASWSSDFPGAAEPIAICGMALRLPGGIATPEQFWDFLVDKRDARGPIPETRFNASSYYSDSGKPGHMKTKHGYFLDDSVDLAGLDTTFFRMPKTEVERADPQQRLLLELTRECLESAGETDYRGKTIGTFVGTFGEDWCEILAKDVEVVGQYKLTGYGDFMLSNRLSYEYDLKGPSLTIKTGCSSALIGLHEACMSIRHGQCNSAIVAGSNLIMAPDVFVSMSEQGVLSPNGSCRTFDAAADGYARGEAVNVVYVKKLSDAIRDGNPIRAIIRGTSSNADGKTPSLTIPSFESHEAMIRRAYDIAAITSSEIAETGFVECHGTGTAAGDPIETTAIAKVFGKSGVYIGSCKPNIGHSEGASGITSLIKSVLALEHRTIPPNIKFDVPNPKIPFEETNLKVPVVPTPWPENRTERVSVNSFGIGGANAHVVIESAASFLGLSYSPDVKKLPASSEHSSHLVVYSANTADSLRRQVVNNQKYIYENTRSLDDVAYTLSCRRIHLPHRAFSVFDNGNELYTSSFTKAPPSPSDLVLVFTGQGAQWPQMGAELLQSNTRFAQSIRQMDKALSIDGPAWSLTEELLKPAESSNLHKAYLSQPICTAVQVALVDALKEATGLQPFAVVGHSSGEIAAAYASGRLTANEAIFAAYYRGVASDEVTKIGAMAAVGMGRSKTSPFLVPGVVIACENSPSSVTISGDADRVEGVLSEIRKQYPDTLARLLKVEKAYHSHHMQEVGDRYLRLASQYIDSTRELETSESLFFSSVTGKKLPQEVPTDAKYWRSNLESPVLFNAAITSLITHHKAESRSKMMFLEVGPHSAMAGPLRQILAKESLELSYASCLIRSKNSTETFLTALGQLWQQGVKVDFSGLTNPNGTARVATDLPTYPWQHDHSLLFSSRITDEWKFRKFPKHEVLGNRVPESSETEPVFRNVLALDHVPWIRDHNIKGDVIFPCAGYVGMAGEAARQLHKGTFAGFSLRNVVIDMAMVLSENKSTEIITSLRPERLTDSLDSSWWEFTITSYQGSNWLKHCSGQVRALDGTSRKQIGAFPSLSRTIAPGKWYQAFRTVGANYGPYFQGLQGVSCSPTEHRARGRATHTTSNGSYYSVHPTKVDFFLQLFSVSAVKGLGHKLDKMNVPTYIQSLEIFDCDSEIEMEVRATQTPRGVISGGGEGVDTDGTIALSIKGVKLSPLENDASEEDLDPHAGARVFWQPDVDFLKIQDLIKAHPSQDELSYIQELTQNYIQEALSRLEGVDTAIPHLVRFHKWMKEQPIPRRRLDTASSFAAALTTEPFGSFVVAMKQVADSIVPIFQGETEPLEVLMPNNVLTHVYNSSNVTDRKPLFQALGHSRPNLRVLEIGAGTGGTTNKVLQWLRGLTGALLYSEYTYTDISAGFFSAAQERFKDYPNMSFKALDISKDPLEQGFEPASYDLILAANVLHATPSLHETLSNVRKILHSEGRLYMEELSYDTLPMNFIMGVLPGWWLGAQDGRPDQPHVAPERWDMELKKAGFNGLEDVGYDSERPNNLLAFMTSRPAQLPAATKPVAVLYNTKSSKIANDMESTLIEKGFQVILHDISTGLPPASADILAILDVDVPYFENINPKDFNDFKALVTEASNSDTGIFWLTRPSQMRCADPRWAQTIGTIRSIRSELSLDFVTCEVDDKTSLSIVVQAFQKFQRQRQERERRPEYEYSIQSNIVHIPRVYPVSINDELREKGQQKVNAGEATNGGENHPSVRSGTDSKKRNLENTDASNNKGINTFYDLQIEKLGRLNTLVWTPRRARRLVNDEVVVEAKAGGMNFRDVLIAMGIVDPISSKIGLEAAGIVREVGPEANELVPGDRVFILGGGGFSNGITVSEKLCVKIPDTLNFEEAATMPCVFSTVIYGLLDVGRLEAGESVLIHSACGGVGIAAIQICKMIGAEIFCTVGNEEKIQYLQSNFGIPRDHIFNSRDASFLPDVLKETNGRGVDIVLNSLSGELLHASWSCVAEFGRMIEIGKRDFIGNGKLAIKPFELNRTYHGVDLGHLMDAKPAMANKLLKKVVELYQEGHIRPLSPIKTFTADAVEECFRYMQKGQHIGKIVLNMEGLTDVTNKTAPTFKPKFESDASFLLVGGLGGLGRIVSNWMVEHGAKHIVYLSRNGGNSPGNQSFFQELEDQGCSATAIQGSVTNLADVELALKRAPRPVRGIINMSMVLQDQGFTKMTHEEWVAAVNPKVLGTWNLQKACTSARIDLDFFLLFSSISGIVGQKGQANYAGANTFLDAFAQYRHSLGLNAASLDVGMMLDYGYLAENPALLESLSAQGLYGMKISQLFDGISTMIGDSTVSGGYASNKTFVNLSQLILGHRSLTSLSDPLNRVIWKDDRRMAFYHNSDKTKSTATGASSSSGALEGFLSSAVADPTVLSSSDAPALLAKQIAVQLFRLLLKPSENEEEIDVNMSLQDAGLDSLVAVEMRSWWKGVFGFDISVLEMLGMGSLLALGARAIEGLKDRMCEPSGDNGDDGEKHDTEGYLKLKMP</sequence>
<protein>
    <submittedName>
        <fullName evidence="1">Polyketide synthase</fullName>
    </submittedName>
</protein>
<name>A0ACC3YEQ4_COLTU</name>
<comment type="caution">
    <text evidence="1">The sequence shown here is derived from an EMBL/GenBank/DDBJ whole genome shotgun (WGS) entry which is preliminary data.</text>
</comment>
<accession>A0ACC3YEQ4</accession>
<gene>
    <name evidence="1" type="ORF">CTRU02_214431</name>
</gene>
<evidence type="ECO:0000313" key="1">
    <source>
        <dbReference type="EMBL" id="KAL0930356.1"/>
    </source>
</evidence>